<dbReference type="InterPro" id="IPR011050">
    <property type="entry name" value="Pectin_lyase_fold/virulence"/>
</dbReference>
<dbReference type="PANTHER" id="PTHR22990:SF15">
    <property type="entry name" value="F-BOX ONLY PROTEIN 10"/>
    <property type="match status" value="1"/>
</dbReference>
<evidence type="ECO:0000313" key="3">
    <source>
        <dbReference type="EMBL" id="KAL0203976.1"/>
    </source>
</evidence>
<evidence type="ECO:0000313" key="4">
    <source>
        <dbReference type="Proteomes" id="UP001529510"/>
    </source>
</evidence>
<dbReference type="InterPro" id="IPR051550">
    <property type="entry name" value="SCF-Subunits/Alg-Epimerases"/>
</dbReference>
<dbReference type="InterPro" id="IPR039448">
    <property type="entry name" value="Beta_helix"/>
</dbReference>
<gene>
    <name evidence="3" type="ORF">M9458_001994</name>
</gene>
<dbReference type="Pfam" id="PF13229">
    <property type="entry name" value="Beta_helix"/>
    <property type="match status" value="1"/>
</dbReference>
<organism evidence="3 4">
    <name type="scientific">Cirrhinus mrigala</name>
    <name type="common">Mrigala</name>
    <dbReference type="NCBI Taxonomy" id="683832"/>
    <lineage>
        <taxon>Eukaryota</taxon>
        <taxon>Metazoa</taxon>
        <taxon>Chordata</taxon>
        <taxon>Craniata</taxon>
        <taxon>Vertebrata</taxon>
        <taxon>Euteleostomi</taxon>
        <taxon>Actinopterygii</taxon>
        <taxon>Neopterygii</taxon>
        <taxon>Teleostei</taxon>
        <taxon>Ostariophysi</taxon>
        <taxon>Cypriniformes</taxon>
        <taxon>Cyprinidae</taxon>
        <taxon>Labeoninae</taxon>
        <taxon>Labeonini</taxon>
        <taxon>Cirrhinus</taxon>
    </lineage>
</organism>
<reference evidence="3 4" key="1">
    <citation type="submission" date="2024-05" db="EMBL/GenBank/DDBJ databases">
        <title>Genome sequencing and assembly of Indian major carp, Cirrhinus mrigala (Hamilton, 1822).</title>
        <authorList>
            <person name="Mohindra V."/>
            <person name="Chowdhury L.M."/>
            <person name="Lal K."/>
            <person name="Jena J.K."/>
        </authorList>
    </citation>
    <scope>NUCLEOTIDE SEQUENCE [LARGE SCALE GENOMIC DNA]</scope>
    <source>
        <strain evidence="3">CM1030</strain>
        <tissue evidence="3">Blood</tissue>
    </source>
</reference>
<dbReference type="AlphaFoldDB" id="A0ABD0S062"/>
<protein>
    <recommendedName>
        <fullName evidence="2">Right handed beta helix domain-containing protein</fullName>
    </recommendedName>
</protein>
<feature type="non-terminal residue" evidence="3">
    <location>
        <position position="103"/>
    </location>
</feature>
<name>A0ABD0S062_CIRMR</name>
<comment type="caution">
    <text evidence="3">The sequence shown here is derived from an EMBL/GenBank/DDBJ whole genome shotgun (WGS) entry which is preliminary data.</text>
</comment>
<dbReference type="PANTHER" id="PTHR22990">
    <property type="entry name" value="F-BOX ONLY PROTEIN"/>
    <property type="match status" value="1"/>
</dbReference>
<dbReference type="SUPFAM" id="SSF51126">
    <property type="entry name" value="Pectin lyase-like"/>
    <property type="match status" value="1"/>
</dbReference>
<dbReference type="Proteomes" id="UP001529510">
    <property type="component" value="Unassembled WGS sequence"/>
</dbReference>
<accession>A0ABD0S062</accession>
<evidence type="ECO:0000256" key="1">
    <source>
        <dbReference type="ARBA" id="ARBA00022737"/>
    </source>
</evidence>
<proteinExistence type="predicted"/>
<dbReference type="InterPro" id="IPR012334">
    <property type="entry name" value="Pectin_lyas_fold"/>
</dbReference>
<evidence type="ECO:0000259" key="2">
    <source>
        <dbReference type="Pfam" id="PF13229"/>
    </source>
</evidence>
<dbReference type="EMBL" id="JAMKFB020000001">
    <property type="protein sequence ID" value="KAL0203976.1"/>
    <property type="molecule type" value="Genomic_DNA"/>
</dbReference>
<feature type="non-terminal residue" evidence="3">
    <location>
        <position position="1"/>
    </location>
</feature>
<dbReference type="Gene3D" id="2.160.20.10">
    <property type="entry name" value="Single-stranded right-handed beta-helix, Pectin lyase-like"/>
    <property type="match status" value="1"/>
</dbReference>
<keyword evidence="4" id="KW-1185">Reference proteome</keyword>
<keyword evidence="1" id="KW-0677">Repeat</keyword>
<sequence>VGVYVKSSEPLNVVANMVNSNRGAGMSVIQSAQLTRLVGNCVLSNGWTGVAVDRECRVELRGNGVYGNNCHGICFRGDGLIVENDVVGNNAIGIRVMDNADVK</sequence>
<feature type="domain" description="Right handed beta helix" evidence="2">
    <location>
        <begin position="2"/>
        <end position="102"/>
    </location>
</feature>